<dbReference type="GO" id="GO:0035317">
    <property type="term" value="P:imaginal disc-derived wing hair organization"/>
    <property type="evidence" value="ECO:0007669"/>
    <property type="project" value="EnsemblMetazoa"/>
</dbReference>
<accession>B4NSD5</accession>
<keyword evidence="1" id="KW-1133">Transmembrane helix</keyword>
<evidence type="ECO:0000313" key="3">
    <source>
        <dbReference type="Proteomes" id="UP000000304"/>
    </source>
</evidence>
<feature type="transmembrane region" description="Helical" evidence="1">
    <location>
        <begin position="74"/>
        <end position="97"/>
    </location>
</feature>
<dbReference type="Proteomes" id="UP000000304">
    <property type="component" value="Unassembled WGS sequence"/>
</dbReference>
<dbReference type="PANTHER" id="PTHR39387">
    <property type="entry name" value="SHAVENOID, ISOFORM B"/>
    <property type="match status" value="1"/>
</dbReference>
<keyword evidence="3" id="KW-1185">Reference proteome</keyword>
<keyword evidence="1" id="KW-0472">Membrane</keyword>
<dbReference type="PANTHER" id="PTHR39387:SF1">
    <property type="entry name" value="SHAVENOID, ISOFORM B"/>
    <property type="match status" value="1"/>
</dbReference>
<dbReference type="GO" id="GO:0005938">
    <property type="term" value="C:cell cortex"/>
    <property type="evidence" value="ECO:0007669"/>
    <property type="project" value="EnsemblMetazoa"/>
</dbReference>
<dbReference type="AlphaFoldDB" id="B4NSD5"/>
<evidence type="ECO:0000313" key="2">
    <source>
        <dbReference type="EMBL" id="EDX15513.1"/>
    </source>
</evidence>
<evidence type="ECO:0000256" key="1">
    <source>
        <dbReference type="SAM" id="Phobius"/>
    </source>
</evidence>
<dbReference type="GO" id="GO:0035017">
    <property type="term" value="P:cuticle pattern formation"/>
    <property type="evidence" value="ECO:0007669"/>
    <property type="project" value="EnsemblMetazoa"/>
</dbReference>
<name>B4NSD5_DROSI</name>
<dbReference type="OrthoDB" id="6346242at2759"/>
<gene>
    <name evidence="2" type="primary">Dsim\GD15390</name>
    <name evidence="2" type="ORF">Dsim_GD15390</name>
</gene>
<dbReference type="GO" id="GO:0048800">
    <property type="term" value="P:antennal morphogenesis"/>
    <property type="evidence" value="ECO:0007669"/>
    <property type="project" value="EnsemblMetazoa"/>
</dbReference>
<dbReference type="HOGENOM" id="CLU_934690_0_0_1"/>
<keyword evidence="1" id="KW-0812">Transmembrane</keyword>
<organism evidence="2 3">
    <name type="scientific">Drosophila simulans</name>
    <name type="common">Fruit fly</name>
    <dbReference type="NCBI Taxonomy" id="7240"/>
    <lineage>
        <taxon>Eukaryota</taxon>
        <taxon>Metazoa</taxon>
        <taxon>Ecdysozoa</taxon>
        <taxon>Arthropoda</taxon>
        <taxon>Hexapoda</taxon>
        <taxon>Insecta</taxon>
        <taxon>Pterygota</taxon>
        <taxon>Neoptera</taxon>
        <taxon>Endopterygota</taxon>
        <taxon>Diptera</taxon>
        <taxon>Brachycera</taxon>
        <taxon>Muscomorpha</taxon>
        <taxon>Ephydroidea</taxon>
        <taxon>Drosophilidae</taxon>
        <taxon>Drosophila</taxon>
        <taxon>Sophophora</taxon>
    </lineage>
</organism>
<dbReference type="STRING" id="7240.B4NSD5"/>
<proteinExistence type="predicted"/>
<sequence>MFRDEGRSFLLWLGEVDMRQKMQGCLIEVHLVCRDMTVALNASSHVKDVPEVFFQPANSTTLASTSDGMTMREYVVIGICSLLLGLIYVASVFLYLYMKKRKRHSSRHSLDNLTNDINYPKNDQVTYGAPFSRVGSIYSSNSMGLGNGNESNTRTSIGSLKEDMGIVKNNPLLQHFPQLSEREHNSGFASDISNSNSECEMEEKIKTSVLVHPQLSKSPKPSGGTDNAAMDVDDFLQDNECLPAENVAVIDELMSEEKLENLRAMVSGNVRKKLYFNPAYFEPHLLAVSFTLQMHENI</sequence>
<reference evidence="2 3" key="1">
    <citation type="journal article" date="2007" name="Nature">
        <title>Evolution of genes and genomes on the Drosophila phylogeny.</title>
        <authorList>
            <consortium name="Drosophila 12 Genomes Consortium"/>
            <person name="Clark A.G."/>
            <person name="Eisen M.B."/>
            <person name="Smith D.R."/>
            <person name="Bergman C.M."/>
            <person name="Oliver B."/>
            <person name="Markow T.A."/>
            <person name="Kaufman T.C."/>
            <person name="Kellis M."/>
            <person name="Gelbart W."/>
            <person name="Iyer V.N."/>
            <person name="Pollard D.A."/>
            <person name="Sackton T.B."/>
            <person name="Larracuente A.M."/>
            <person name="Singh N.D."/>
            <person name="Abad J.P."/>
            <person name="Abt D.N."/>
            <person name="Adryan B."/>
            <person name="Aguade M."/>
            <person name="Akashi H."/>
            <person name="Anderson W.W."/>
            <person name="Aquadro C.F."/>
            <person name="Ardell D.H."/>
            <person name="Arguello R."/>
            <person name="Artieri C.G."/>
            <person name="Barbash D.A."/>
            <person name="Barker D."/>
            <person name="Barsanti P."/>
            <person name="Batterham P."/>
            <person name="Batzoglou S."/>
            <person name="Begun D."/>
            <person name="Bhutkar A."/>
            <person name="Blanco E."/>
            <person name="Bosak S.A."/>
            <person name="Bradley R.K."/>
            <person name="Brand A.D."/>
            <person name="Brent M.R."/>
            <person name="Brooks A.N."/>
            <person name="Brown R.H."/>
            <person name="Butlin R.K."/>
            <person name="Caggese C."/>
            <person name="Calvi B.R."/>
            <person name="Bernardo de Carvalho A."/>
            <person name="Caspi A."/>
            <person name="Castrezana S."/>
            <person name="Celniker S.E."/>
            <person name="Chang J.L."/>
            <person name="Chapple C."/>
            <person name="Chatterji S."/>
            <person name="Chinwalla A."/>
            <person name="Civetta A."/>
            <person name="Clifton S.W."/>
            <person name="Comeron J.M."/>
            <person name="Costello J.C."/>
            <person name="Coyne J.A."/>
            <person name="Daub J."/>
            <person name="David R.G."/>
            <person name="Delcher A.L."/>
            <person name="Delehaunty K."/>
            <person name="Do C.B."/>
            <person name="Ebling H."/>
            <person name="Edwards K."/>
            <person name="Eickbush T."/>
            <person name="Evans J.D."/>
            <person name="Filipski A."/>
            <person name="Findeiss S."/>
            <person name="Freyhult E."/>
            <person name="Fulton L."/>
            <person name="Fulton R."/>
            <person name="Garcia A.C."/>
            <person name="Gardiner A."/>
            <person name="Garfield D.A."/>
            <person name="Garvin B.E."/>
            <person name="Gibson G."/>
            <person name="Gilbert D."/>
            <person name="Gnerre S."/>
            <person name="Godfrey J."/>
            <person name="Good R."/>
            <person name="Gotea V."/>
            <person name="Gravely B."/>
            <person name="Greenberg A.J."/>
            <person name="Griffiths-Jones S."/>
            <person name="Gross S."/>
            <person name="Guigo R."/>
            <person name="Gustafson E.A."/>
            <person name="Haerty W."/>
            <person name="Hahn M.W."/>
            <person name="Halligan D.L."/>
            <person name="Halpern A.L."/>
            <person name="Halter G.M."/>
            <person name="Han M.V."/>
            <person name="Heger A."/>
            <person name="Hillier L."/>
            <person name="Hinrichs A.S."/>
            <person name="Holmes I."/>
            <person name="Hoskins R.A."/>
            <person name="Hubisz M.J."/>
            <person name="Hultmark D."/>
            <person name="Huntley M.A."/>
            <person name="Jaffe D.B."/>
            <person name="Jagadeeshan S."/>
            <person name="Jeck W.R."/>
            <person name="Johnson J."/>
            <person name="Jones C.D."/>
            <person name="Jordan W.C."/>
            <person name="Karpen G.H."/>
            <person name="Kataoka E."/>
            <person name="Keightley P.D."/>
            <person name="Kheradpour P."/>
            <person name="Kirkness E.F."/>
            <person name="Koerich L.B."/>
            <person name="Kristiansen K."/>
            <person name="Kudrna D."/>
            <person name="Kulathinal R.J."/>
            <person name="Kumar S."/>
            <person name="Kwok R."/>
            <person name="Lander E."/>
            <person name="Langley C.H."/>
            <person name="Lapoint R."/>
            <person name="Lazzaro B.P."/>
            <person name="Lee S.J."/>
            <person name="Levesque L."/>
            <person name="Li R."/>
            <person name="Lin C.F."/>
            <person name="Lin M.F."/>
            <person name="Lindblad-Toh K."/>
            <person name="Llopart A."/>
            <person name="Long M."/>
            <person name="Low L."/>
            <person name="Lozovsky E."/>
            <person name="Lu J."/>
            <person name="Luo M."/>
            <person name="Machado C.A."/>
            <person name="Makalowski W."/>
            <person name="Marzo M."/>
            <person name="Matsuda M."/>
            <person name="Matzkin L."/>
            <person name="McAllister B."/>
            <person name="McBride C.S."/>
            <person name="McKernan B."/>
            <person name="McKernan K."/>
            <person name="Mendez-Lago M."/>
            <person name="Minx P."/>
            <person name="Mollenhauer M.U."/>
            <person name="Montooth K."/>
            <person name="Mount S.M."/>
            <person name="Mu X."/>
            <person name="Myers E."/>
            <person name="Negre B."/>
            <person name="Newfeld S."/>
            <person name="Nielsen R."/>
            <person name="Noor M.A."/>
            <person name="O'Grady P."/>
            <person name="Pachter L."/>
            <person name="Papaceit M."/>
            <person name="Parisi M.J."/>
            <person name="Parisi M."/>
            <person name="Parts L."/>
            <person name="Pedersen J.S."/>
            <person name="Pesole G."/>
            <person name="Phillippy A.M."/>
            <person name="Ponting C.P."/>
            <person name="Pop M."/>
            <person name="Porcelli D."/>
            <person name="Powell J.R."/>
            <person name="Prohaska S."/>
            <person name="Pruitt K."/>
            <person name="Puig M."/>
            <person name="Quesneville H."/>
            <person name="Ram K.R."/>
            <person name="Rand D."/>
            <person name="Rasmussen M.D."/>
            <person name="Reed L.K."/>
            <person name="Reenan R."/>
            <person name="Reily A."/>
            <person name="Remington K.A."/>
            <person name="Rieger T.T."/>
            <person name="Ritchie M.G."/>
            <person name="Robin C."/>
            <person name="Rogers Y.H."/>
            <person name="Rohde C."/>
            <person name="Rozas J."/>
            <person name="Rubenfield M.J."/>
            <person name="Ruiz A."/>
            <person name="Russo S."/>
            <person name="Salzberg S.L."/>
            <person name="Sanchez-Gracia A."/>
            <person name="Saranga D.J."/>
            <person name="Sato H."/>
            <person name="Schaeffer S.W."/>
            <person name="Schatz M.C."/>
            <person name="Schlenke T."/>
            <person name="Schwartz R."/>
            <person name="Segarra C."/>
            <person name="Singh R.S."/>
            <person name="Sirot L."/>
            <person name="Sirota M."/>
            <person name="Sisneros N.B."/>
            <person name="Smith C.D."/>
            <person name="Smith T.F."/>
            <person name="Spieth J."/>
            <person name="Stage D.E."/>
            <person name="Stark A."/>
            <person name="Stephan W."/>
            <person name="Strausberg R.L."/>
            <person name="Strempel S."/>
            <person name="Sturgill D."/>
            <person name="Sutton G."/>
            <person name="Sutton G.G."/>
            <person name="Tao W."/>
            <person name="Teichmann S."/>
            <person name="Tobari Y.N."/>
            <person name="Tomimura Y."/>
            <person name="Tsolas J.M."/>
            <person name="Valente V.L."/>
            <person name="Venter E."/>
            <person name="Venter J.C."/>
            <person name="Vicario S."/>
            <person name="Vieira F.G."/>
            <person name="Vilella A.J."/>
            <person name="Villasante A."/>
            <person name="Walenz B."/>
            <person name="Wang J."/>
            <person name="Wasserman M."/>
            <person name="Watts T."/>
            <person name="Wilson D."/>
            <person name="Wilson R.K."/>
            <person name="Wing R.A."/>
            <person name="Wolfner M.F."/>
            <person name="Wong A."/>
            <person name="Wong G.K."/>
            <person name="Wu C.I."/>
            <person name="Wu G."/>
            <person name="Yamamoto D."/>
            <person name="Yang H.P."/>
            <person name="Yang S.P."/>
            <person name="Yorke J.A."/>
            <person name="Yoshida K."/>
            <person name="Zdobnov E."/>
            <person name="Zhang P."/>
            <person name="Zhang Y."/>
            <person name="Zimin A.V."/>
            <person name="Baldwin J."/>
            <person name="Abdouelleil A."/>
            <person name="Abdulkadir J."/>
            <person name="Abebe A."/>
            <person name="Abera B."/>
            <person name="Abreu J."/>
            <person name="Acer S.C."/>
            <person name="Aftuck L."/>
            <person name="Alexander A."/>
            <person name="An P."/>
            <person name="Anderson E."/>
            <person name="Anderson S."/>
            <person name="Arachi H."/>
            <person name="Azer M."/>
            <person name="Bachantsang P."/>
            <person name="Barry A."/>
            <person name="Bayul T."/>
            <person name="Berlin A."/>
            <person name="Bessette D."/>
            <person name="Bloom T."/>
            <person name="Blye J."/>
            <person name="Boguslavskiy L."/>
            <person name="Bonnet C."/>
            <person name="Boukhgalter B."/>
            <person name="Bourzgui I."/>
            <person name="Brown A."/>
            <person name="Cahill P."/>
            <person name="Channer S."/>
            <person name="Cheshatsang Y."/>
            <person name="Chuda L."/>
            <person name="Citroen M."/>
            <person name="Collymore A."/>
            <person name="Cooke P."/>
            <person name="Costello M."/>
            <person name="D'Aco K."/>
            <person name="Daza R."/>
            <person name="De Haan G."/>
            <person name="DeGray S."/>
            <person name="DeMaso C."/>
            <person name="Dhargay N."/>
            <person name="Dooley K."/>
            <person name="Dooley E."/>
            <person name="Doricent M."/>
            <person name="Dorje P."/>
            <person name="Dorjee K."/>
            <person name="Dupes A."/>
            <person name="Elong R."/>
            <person name="Falk J."/>
            <person name="Farina A."/>
            <person name="Faro S."/>
            <person name="Ferguson D."/>
            <person name="Fisher S."/>
            <person name="Foley C.D."/>
            <person name="Franke A."/>
            <person name="Friedrich D."/>
            <person name="Gadbois L."/>
            <person name="Gearin G."/>
            <person name="Gearin C.R."/>
            <person name="Giannoukos G."/>
            <person name="Goode T."/>
            <person name="Graham J."/>
            <person name="Grandbois E."/>
            <person name="Grewal S."/>
            <person name="Gyaltsen K."/>
            <person name="Hafez N."/>
            <person name="Hagos B."/>
            <person name="Hall J."/>
            <person name="Henson C."/>
            <person name="Hollinger A."/>
            <person name="Honan T."/>
            <person name="Huard M.D."/>
            <person name="Hughes L."/>
            <person name="Hurhula B."/>
            <person name="Husby M.E."/>
            <person name="Kamat A."/>
            <person name="Kanga B."/>
            <person name="Kashin S."/>
            <person name="Khazanovich D."/>
            <person name="Kisner P."/>
            <person name="Lance K."/>
            <person name="Lara M."/>
            <person name="Lee W."/>
            <person name="Lennon N."/>
            <person name="Letendre F."/>
            <person name="LeVine R."/>
            <person name="Lipovsky A."/>
            <person name="Liu X."/>
            <person name="Liu J."/>
            <person name="Liu S."/>
            <person name="Lokyitsang T."/>
            <person name="Lokyitsang Y."/>
            <person name="Lubonja R."/>
            <person name="Lui A."/>
            <person name="MacDonald P."/>
            <person name="Magnisalis V."/>
            <person name="Maru K."/>
            <person name="Matthews C."/>
            <person name="McCusker W."/>
            <person name="McDonough S."/>
            <person name="Mehta T."/>
            <person name="Meldrim J."/>
            <person name="Meneus L."/>
            <person name="Mihai O."/>
            <person name="Mihalev A."/>
            <person name="Mihova T."/>
            <person name="Mittelman R."/>
            <person name="Mlenga V."/>
            <person name="Montmayeur A."/>
            <person name="Mulrain L."/>
            <person name="Navidi A."/>
            <person name="Naylor J."/>
            <person name="Negash T."/>
            <person name="Nguyen T."/>
            <person name="Nguyen N."/>
            <person name="Nicol R."/>
            <person name="Norbu C."/>
            <person name="Norbu N."/>
            <person name="Novod N."/>
            <person name="O'Neill B."/>
            <person name="Osman S."/>
            <person name="Markiewicz E."/>
            <person name="Oyono O.L."/>
            <person name="Patti C."/>
            <person name="Phunkhang P."/>
            <person name="Pierre F."/>
            <person name="Priest M."/>
            <person name="Raghuraman S."/>
            <person name="Rege F."/>
            <person name="Reyes R."/>
            <person name="Rise C."/>
            <person name="Rogov P."/>
            <person name="Ross K."/>
            <person name="Ryan E."/>
            <person name="Settipalli S."/>
            <person name="Shea T."/>
            <person name="Sherpa N."/>
            <person name="Shi L."/>
            <person name="Shih D."/>
            <person name="Sparrow T."/>
            <person name="Spaulding J."/>
            <person name="Stalker J."/>
            <person name="Stange-Thomann N."/>
            <person name="Stavropoulos S."/>
            <person name="Stone C."/>
            <person name="Strader C."/>
            <person name="Tesfaye S."/>
            <person name="Thomson T."/>
            <person name="Thoulutsang Y."/>
            <person name="Thoulutsang D."/>
            <person name="Topham K."/>
            <person name="Topping I."/>
            <person name="Tsamla T."/>
            <person name="Vassiliev H."/>
            <person name="Vo A."/>
            <person name="Wangchuk T."/>
            <person name="Wangdi T."/>
            <person name="Weiand M."/>
            <person name="Wilkinson J."/>
            <person name="Wilson A."/>
            <person name="Yadav S."/>
            <person name="Young G."/>
            <person name="Yu Q."/>
            <person name="Zembek L."/>
            <person name="Zhong D."/>
            <person name="Zimmer A."/>
            <person name="Zwirko Z."/>
            <person name="Jaffe D.B."/>
            <person name="Alvarez P."/>
            <person name="Brockman W."/>
            <person name="Butler J."/>
            <person name="Chin C."/>
            <person name="Gnerre S."/>
            <person name="Grabherr M."/>
            <person name="Kleber M."/>
            <person name="Mauceli E."/>
            <person name="MacCallum I."/>
        </authorList>
    </citation>
    <scope>NUCLEOTIDE SEQUENCE [LARGE SCALE GENOMIC DNA]</scope>
    <source>
        <strain evidence="3">white501</strain>
    </source>
</reference>
<protein>
    <submittedName>
        <fullName evidence="2">GD15390</fullName>
    </submittedName>
</protein>
<dbReference type="EMBL" id="CH982174">
    <property type="protein sequence ID" value="EDX15513.1"/>
    <property type="molecule type" value="Genomic_DNA"/>
</dbReference>